<comment type="caution">
    <text evidence="2">The sequence shown here is derived from an EMBL/GenBank/DDBJ whole genome shotgun (WGS) entry which is preliminary data.</text>
</comment>
<dbReference type="AlphaFoldDB" id="A0A8S9Z937"/>
<evidence type="ECO:0000313" key="2">
    <source>
        <dbReference type="EMBL" id="KAF7627177.1"/>
    </source>
</evidence>
<protein>
    <submittedName>
        <fullName evidence="2">Uncharacterized protein</fullName>
    </submittedName>
</protein>
<accession>A0A8S9Z937</accession>
<keyword evidence="1" id="KW-1133">Transmembrane helix</keyword>
<name>A0A8S9Z937_9BILA</name>
<dbReference type="Proteomes" id="UP000605970">
    <property type="component" value="Unassembled WGS sequence"/>
</dbReference>
<feature type="transmembrane region" description="Helical" evidence="1">
    <location>
        <begin position="77"/>
        <end position="96"/>
    </location>
</feature>
<dbReference type="EMBL" id="JABEBT010000163">
    <property type="protein sequence ID" value="KAF7627177.1"/>
    <property type="molecule type" value="Genomic_DNA"/>
</dbReference>
<keyword evidence="1" id="KW-0812">Transmembrane</keyword>
<gene>
    <name evidence="2" type="ORF">Mgra_00009540</name>
</gene>
<proteinExistence type="predicted"/>
<evidence type="ECO:0000313" key="3">
    <source>
        <dbReference type="Proteomes" id="UP000605970"/>
    </source>
</evidence>
<keyword evidence="3" id="KW-1185">Reference proteome</keyword>
<organism evidence="2 3">
    <name type="scientific">Meloidogyne graminicola</name>
    <dbReference type="NCBI Taxonomy" id="189291"/>
    <lineage>
        <taxon>Eukaryota</taxon>
        <taxon>Metazoa</taxon>
        <taxon>Ecdysozoa</taxon>
        <taxon>Nematoda</taxon>
        <taxon>Chromadorea</taxon>
        <taxon>Rhabditida</taxon>
        <taxon>Tylenchina</taxon>
        <taxon>Tylenchomorpha</taxon>
        <taxon>Tylenchoidea</taxon>
        <taxon>Meloidogynidae</taxon>
        <taxon>Meloidogyninae</taxon>
        <taxon>Meloidogyne</taxon>
    </lineage>
</organism>
<keyword evidence="1" id="KW-0472">Membrane</keyword>
<sequence>MKVCKARKFYEIEKGMKGKVKIWKKDKKEKTILNDSKIVSLDMNISALNKCIIFSNTNNKILTNTQHMNNSSKFYKYYFLVNPALKIIVLVIIKWLNIVNNGKYCNLLIE</sequence>
<evidence type="ECO:0000256" key="1">
    <source>
        <dbReference type="SAM" id="Phobius"/>
    </source>
</evidence>
<reference evidence="2" key="1">
    <citation type="journal article" date="2020" name="Ecol. Evol.">
        <title>Genome structure and content of the rice root-knot nematode (Meloidogyne graminicola).</title>
        <authorList>
            <person name="Phan N.T."/>
            <person name="Danchin E.G.J."/>
            <person name="Klopp C."/>
            <person name="Perfus-Barbeoch L."/>
            <person name="Kozlowski D.K."/>
            <person name="Koutsovoulos G.D."/>
            <person name="Lopez-Roques C."/>
            <person name="Bouchez O."/>
            <person name="Zahm M."/>
            <person name="Besnard G."/>
            <person name="Bellafiore S."/>
        </authorList>
    </citation>
    <scope>NUCLEOTIDE SEQUENCE</scope>
    <source>
        <strain evidence="2">VN-18</strain>
    </source>
</reference>